<dbReference type="InterPro" id="IPR003148">
    <property type="entry name" value="RCK_N"/>
</dbReference>
<dbReference type="InterPro" id="IPR050721">
    <property type="entry name" value="Trk_Ktr_HKT_K-transport"/>
</dbReference>
<organism evidence="4 5">
    <name type="scientific">Sphingomonas lacunae</name>
    <dbReference type="NCBI Taxonomy" id="2698828"/>
    <lineage>
        <taxon>Bacteria</taxon>
        <taxon>Pseudomonadati</taxon>
        <taxon>Pseudomonadota</taxon>
        <taxon>Alphaproteobacteria</taxon>
        <taxon>Sphingomonadales</taxon>
        <taxon>Sphingomonadaceae</taxon>
        <taxon>Sphingomonas</taxon>
    </lineage>
</organism>
<keyword evidence="2" id="KW-0812">Transmembrane</keyword>
<name>A0A6M4ARE1_9SPHN</name>
<comment type="subcellular location">
    <subcellularLocation>
        <location evidence="1">Cell membrane</location>
        <topology evidence="1">Multi-pass membrane protein</topology>
    </subcellularLocation>
</comment>
<keyword evidence="4" id="KW-0407">Ion channel</keyword>
<dbReference type="GO" id="GO:0006813">
    <property type="term" value="P:potassium ion transport"/>
    <property type="evidence" value="ECO:0007669"/>
    <property type="project" value="InterPro"/>
</dbReference>
<dbReference type="Proteomes" id="UP000503018">
    <property type="component" value="Chromosome"/>
</dbReference>
<dbReference type="Pfam" id="PF02254">
    <property type="entry name" value="TrkA_N"/>
    <property type="match status" value="1"/>
</dbReference>
<dbReference type="Gene3D" id="1.10.287.70">
    <property type="match status" value="1"/>
</dbReference>
<evidence type="ECO:0000259" key="3">
    <source>
        <dbReference type="PROSITE" id="PS51201"/>
    </source>
</evidence>
<reference evidence="4 5" key="1">
    <citation type="submission" date="2020-01" db="EMBL/GenBank/DDBJ databases">
        <title>Sphingomonas sp. strain CSW-10.</title>
        <authorList>
            <person name="Chen W.-M."/>
        </authorList>
    </citation>
    <scope>NUCLEOTIDE SEQUENCE [LARGE SCALE GENOMIC DNA]</scope>
    <source>
        <strain evidence="4 5">CSW-10</strain>
    </source>
</reference>
<dbReference type="KEGG" id="slan:GV829_03400"/>
<dbReference type="PANTHER" id="PTHR43833">
    <property type="entry name" value="POTASSIUM CHANNEL PROTEIN 2-RELATED-RELATED"/>
    <property type="match status" value="1"/>
</dbReference>
<keyword evidence="4" id="KW-0406">Ion transport</keyword>
<keyword evidence="2" id="KW-0472">Membrane</keyword>
<feature type="transmembrane region" description="Helical" evidence="2">
    <location>
        <begin position="97"/>
        <end position="114"/>
    </location>
</feature>
<dbReference type="SUPFAM" id="SSF51735">
    <property type="entry name" value="NAD(P)-binding Rossmann-fold domains"/>
    <property type="match status" value="1"/>
</dbReference>
<dbReference type="PANTHER" id="PTHR43833:SF9">
    <property type="entry name" value="POTASSIUM CHANNEL PROTEIN YUGO-RELATED"/>
    <property type="match status" value="1"/>
</dbReference>
<dbReference type="GO" id="GO:0005886">
    <property type="term" value="C:plasma membrane"/>
    <property type="evidence" value="ECO:0007669"/>
    <property type="project" value="UniProtKB-SubCell"/>
</dbReference>
<dbReference type="GO" id="GO:0034220">
    <property type="term" value="P:monoatomic ion transmembrane transport"/>
    <property type="evidence" value="ECO:0007669"/>
    <property type="project" value="UniProtKB-KW"/>
</dbReference>
<accession>A0A6M4ARE1</accession>
<dbReference type="PROSITE" id="PS51201">
    <property type="entry name" value="RCK_N"/>
    <property type="match status" value="1"/>
</dbReference>
<sequence length="346" mass="37581">MTSPRIPRPHNVLRRQSQTPVWKQILWRVLAVVGLIALAIAVHWYDRDGLKDNHDGVVSFLDIIYFTSISISTTGYGDIVPVTTEARMFDALIVTPIRIFVVLIFLGTAYNFVLKRTWERWQMRRIQQRLTGHMIVCGYGISNRQAVQELILRGTSPDSIVVIERDEDALAEAEETGCNVMLGDATRDQVLLDARIDTASAVIISAGRDDTSILMVLTARALRKDVPVSVVIRAQDNESIAHAAGASTVINPVSFTGLLLAGSTHGEHVADYLADLASVDGEVSLRERAATAADIGKPLSALSTGIGVRIYRDGTALPISAAARTTIQPGDMLVEIVQIAPPLTPA</sequence>
<dbReference type="AlphaFoldDB" id="A0A6M4ARE1"/>
<protein>
    <submittedName>
        <fullName evidence="4">Potassium channel family protein</fullName>
    </submittedName>
</protein>
<evidence type="ECO:0000256" key="2">
    <source>
        <dbReference type="SAM" id="Phobius"/>
    </source>
</evidence>
<proteinExistence type="predicted"/>
<dbReference type="Gene3D" id="3.40.50.720">
    <property type="entry name" value="NAD(P)-binding Rossmann-like Domain"/>
    <property type="match status" value="1"/>
</dbReference>
<dbReference type="RefSeq" id="WP_169943825.1">
    <property type="nucleotide sequence ID" value="NZ_CP053015.1"/>
</dbReference>
<evidence type="ECO:0000313" key="5">
    <source>
        <dbReference type="Proteomes" id="UP000503018"/>
    </source>
</evidence>
<evidence type="ECO:0000313" key="4">
    <source>
        <dbReference type="EMBL" id="QJQ31605.1"/>
    </source>
</evidence>
<dbReference type="EMBL" id="CP053015">
    <property type="protein sequence ID" value="QJQ31605.1"/>
    <property type="molecule type" value="Genomic_DNA"/>
</dbReference>
<dbReference type="InterPro" id="IPR036291">
    <property type="entry name" value="NAD(P)-bd_dom_sf"/>
</dbReference>
<dbReference type="SUPFAM" id="SSF81324">
    <property type="entry name" value="Voltage-gated potassium channels"/>
    <property type="match status" value="1"/>
</dbReference>
<dbReference type="InterPro" id="IPR013099">
    <property type="entry name" value="K_chnl_dom"/>
</dbReference>
<keyword evidence="5" id="KW-1185">Reference proteome</keyword>
<keyword evidence="4" id="KW-0813">Transport</keyword>
<dbReference type="Pfam" id="PF07885">
    <property type="entry name" value="Ion_trans_2"/>
    <property type="match status" value="1"/>
</dbReference>
<evidence type="ECO:0000256" key="1">
    <source>
        <dbReference type="ARBA" id="ARBA00004651"/>
    </source>
</evidence>
<keyword evidence="2" id="KW-1133">Transmembrane helix</keyword>
<feature type="transmembrane region" description="Helical" evidence="2">
    <location>
        <begin position="25"/>
        <end position="45"/>
    </location>
</feature>
<gene>
    <name evidence="4" type="ORF">GV829_03400</name>
</gene>
<feature type="domain" description="RCK N-terminal" evidence="3">
    <location>
        <begin position="131"/>
        <end position="251"/>
    </location>
</feature>